<evidence type="ECO:0000256" key="2">
    <source>
        <dbReference type="ARBA" id="ARBA00022692"/>
    </source>
</evidence>
<name>C7QE82_CATAD</name>
<sequence length="233" mass="26294">MLKRAARGTESYLRSAPGTYLWLLILLVTTAILRHVSPHTEHWILERRSTNIHYLMEDPLRVLIQSALWIDGGSWLFYAALYTLFHAQAERWLGTWRWLAVALISHVLATYVSEGALAWAIHNGTVPQSKRYTLDYGVSYALAGVIAVLAYWWPRGWMRWVYAAAVLAFYGQAMLRGRTFTDVGHFTATLVGLGCYPLTRGCPSPMRRGWRWRGLVAPPPFGVVGGRGFGGQN</sequence>
<dbReference type="AlphaFoldDB" id="C7QE82"/>
<protein>
    <submittedName>
        <fullName evidence="6">Uncharacterized protein</fullName>
    </submittedName>
</protein>
<dbReference type="KEGG" id="cai:Caci_1853"/>
<evidence type="ECO:0000313" key="6">
    <source>
        <dbReference type="EMBL" id="ACU70773.1"/>
    </source>
</evidence>
<accession>C7QE82</accession>
<reference evidence="6 7" key="1">
    <citation type="journal article" date="2009" name="Stand. Genomic Sci.">
        <title>Complete genome sequence of Catenulispora acidiphila type strain (ID 139908).</title>
        <authorList>
            <person name="Copeland A."/>
            <person name="Lapidus A."/>
            <person name="Glavina Del Rio T."/>
            <person name="Nolan M."/>
            <person name="Lucas S."/>
            <person name="Chen F."/>
            <person name="Tice H."/>
            <person name="Cheng J.F."/>
            <person name="Bruce D."/>
            <person name="Goodwin L."/>
            <person name="Pitluck S."/>
            <person name="Mikhailova N."/>
            <person name="Pati A."/>
            <person name="Ivanova N."/>
            <person name="Mavromatis K."/>
            <person name="Chen A."/>
            <person name="Palaniappan K."/>
            <person name="Chain P."/>
            <person name="Land M."/>
            <person name="Hauser L."/>
            <person name="Chang Y.J."/>
            <person name="Jeffries C.D."/>
            <person name="Chertkov O."/>
            <person name="Brettin T."/>
            <person name="Detter J.C."/>
            <person name="Han C."/>
            <person name="Ali Z."/>
            <person name="Tindall B.J."/>
            <person name="Goker M."/>
            <person name="Bristow J."/>
            <person name="Eisen J.A."/>
            <person name="Markowitz V."/>
            <person name="Hugenholtz P."/>
            <person name="Kyrpides N.C."/>
            <person name="Klenk H.P."/>
        </authorList>
    </citation>
    <scope>NUCLEOTIDE SEQUENCE [LARGE SCALE GENOMIC DNA]</scope>
    <source>
        <strain evidence="7">DSM 44928 / JCM 14897 / NBRC 102108 / NRRL B-24433 / ID139908</strain>
    </source>
</reference>
<evidence type="ECO:0000256" key="4">
    <source>
        <dbReference type="ARBA" id="ARBA00023136"/>
    </source>
</evidence>
<dbReference type="InterPro" id="IPR035952">
    <property type="entry name" value="Rhomboid-like_sf"/>
</dbReference>
<feature type="transmembrane region" description="Helical" evidence="5">
    <location>
        <begin position="58"/>
        <end position="78"/>
    </location>
</feature>
<evidence type="ECO:0000313" key="7">
    <source>
        <dbReference type="Proteomes" id="UP000000851"/>
    </source>
</evidence>
<feature type="transmembrane region" description="Helical" evidence="5">
    <location>
        <begin position="98"/>
        <end position="121"/>
    </location>
</feature>
<comment type="subcellular location">
    <subcellularLocation>
        <location evidence="1">Membrane</location>
        <topology evidence="1">Multi-pass membrane protein</topology>
    </subcellularLocation>
</comment>
<dbReference type="GO" id="GO:0016020">
    <property type="term" value="C:membrane"/>
    <property type="evidence" value="ECO:0007669"/>
    <property type="project" value="UniProtKB-SubCell"/>
</dbReference>
<dbReference type="InParanoid" id="C7QE82"/>
<dbReference type="Pfam" id="PF20401">
    <property type="entry name" value="Rhomboid_2"/>
    <property type="match status" value="1"/>
</dbReference>
<dbReference type="SUPFAM" id="SSF144091">
    <property type="entry name" value="Rhomboid-like"/>
    <property type="match status" value="1"/>
</dbReference>
<keyword evidence="7" id="KW-1185">Reference proteome</keyword>
<organism evidence="6 7">
    <name type="scientific">Catenulispora acidiphila (strain DSM 44928 / JCM 14897 / NBRC 102108 / NRRL B-24433 / ID139908)</name>
    <dbReference type="NCBI Taxonomy" id="479433"/>
    <lineage>
        <taxon>Bacteria</taxon>
        <taxon>Bacillati</taxon>
        <taxon>Actinomycetota</taxon>
        <taxon>Actinomycetes</taxon>
        <taxon>Catenulisporales</taxon>
        <taxon>Catenulisporaceae</taxon>
        <taxon>Catenulispora</taxon>
    </lineage>
</organism>
<feature type="transmembrane region" description="Helical" evidence="5">
    <location>
        <begin position="133"/>
        <end position="153"/>
    </location>
</feature>
<dbReference type="EMBL" id="CP001700">
    <property type="protein sequence ID" value="ACU70773.1"/>
    <property type="molecule type" value="Genomic_DNA"/>
</dbReference>
<dbReference type="RefSeq" id="WP_012786067.1">
    <property type="nucleotide sequence ID" value="NC_013131.1"/>
</dbReference>
<dbReference type="eggNOG" id="ENOG50334X6">
    <property type="taxonomic scope" value="Bacteria"/>
</dbReference>
<gene>
    <name evidence="6" type="ordered locus">Caci_1853</name>
</gene>
<feature type="transmembrane region" description="Helical" evidence="5">
    <location>
        <begin position="20"/>
        <end position="37"/>
    </location>
</feature>
<dbReference type="HOGENOM" id="CLU_067786_2_0_11"/>
<keyword evidence="3 5" id="KW-1133">Transmembrane helix</keyword>
<dbReference type="InterPro" id="IPR046862">
    <property type="entry name" value="Rhomboid_2"/>
</dbReference>
<evidence type="ECO:0000256" key="5">
    <source>
        <dbReference type="SAM" id="Phobius"/>
    </source>
</evidence>
<evidence type="ECO:0000256" key="3">
    <source>
        <dbReference type="ARBA" id="ARBA00022989"/>
    </source>
</evidence>
<dbReference type="Proteomes" id="UP000000851">
    <property type="component" value="Chromosome"/>
</dbReference>
<keyword evidence="2 5" id="KW-0812">Transmembrane</keyword>
<proteinExistence type="predicted"/>
<evidence type="ECO:0000256" key="1">
    <source>
        <dbReference type="ARBA" id="ARBA00004141"/>
    </source>
</evidence>
<keyword evidence="4 5" id="KW-0472">Membrane</keyword>